<organism evidence="10 11">
    <name type="scientific">Septoria linicola</name>
    <dbReference type="NCBI Taxonomy" id="215465"/>
    <lineage>
        <taxon>Eukaryota</taxon>
        <taxon>Fungi</taxon>
        <taxon>Dikarya</taxon>
        <taxon>Ascomycota</taxon>
        <taxon>Pezizomycotina</taxon>
        <taxon>Dothideomycetes</taxon>
        <taxon>Dothideomycetidae</taxon>
        <taxon>Mycosphaerellales</taxon>
        <taxon>Mycosphaerellaceae</taxon>
        <taxon>Septoria</taxon>
    </lineage>
</organism>
<dbReference type="Pfam" id="PF02801">
    <property type="entry name" value="Ketoacyl-synt_C"/>
    <property type="match status" value="1"/>
</dbReference>
<dbReference type="Gene3D" id="3.40.366.10">
    <property type="entry name" value="Malonyl-Coenzyme A Acyl Carrier Protein, domain 2"/>
    <property type="match status" value="2"/>
</dbReference>
<name>A0A9Q9AFU0_9PEZI</name>
<dbReference type="SUPFAM" id="SSF53901">
    <property type="entry name" value="Thiolase-like"/>
    <property type="match status" value="1"/>
</dbReference>
<dbReference type="InterPro" id="IPR014043">
    <property type="entry name" value="Acyl_transferase_dom"/>
</dbReference>
<dbReference type="Pfam" id="PF22621">
    <property type="entry name" value="CurL-like_PKS_C"/>
    <property type="match status" value="1"/>
</dbReference>
<dbReference type="InterPro" id="IPR014031">
    <property type="entry name" value="Ketoacyl_synth_C"/>
</dbReference>
<evidence type="ECO:0000256" key="3">
    <source>
        <dbReference type="ARBA" id="ARBA00022679"/>
    </source>
</evidence>
<dbReference type="InterPro" id="IPR050091">
    <property type="entry name" value="PKS_NRPS_Biosynth_Enz"/>
</dbReference>
<dbReference type="SMART" id="SM00825">
    <property type="entry name" value="PKS_KS"/>
    <property type="match status" value="1"/>
</dbReference>
<dbReference type="InterPro" id="IPR049900">
    <property type="entry name" value="PKS_mFAS_DH"/>
</dbReference>
<evidence type="ECO:0000256" key="1">
    <source>
        <dbReference type="ARBA" id="ARBA00022450"/>
    </source>
</evidence>
<evidence type="ECO:0000259" key="9">
    <source>
        <dbReference type="PROSITE" id="PS52019"/>
    </source>
</evidence>
<accession>A0A9Q9AFU0</accession>
<dbReference type="Gene3D" id="3.30.70.3290">
    <property type="match status" value="1"/>
</dbReference>
<dbReference type="PROSITE" id="PS52004">
    <property type="entry name" value="KS3_2"/>
    <property type="match status" value="1"/>
</dbReference>
<dbReference type="GO" id="GO:0006633">
    <property type="term" value="P:fatty acid biosynthetic process"/>
    <property type="evidence" value="ECO:0007669"/>
    <property type="project" value="InterPro"/>
</dbReference>
<evidence type="ECO:0000259" key="7">
    <source>
        <dbReference type="PROSITE" id="PS50075"/>
    </source>
</evidence>
<dbReference type="InterPro" id="IPR016039">
    <property type="entry name" value="Thiolase-like"/>
</dbReference>
<dbReference type="Gene3D" id="3.40.50.1820">
    <property type="entry name" value="alpha/beta hydrolase"/>
    <property type="match status" value="1"/>
</dbReference>
<dbReference type="InterPro" id="IPR049551">
    <property type="entry name" value="PKS_DH_C"/>
</dbReference>
<dbReference type="Pfam" id="PF00550">
    <property type="entry name" value="PP-binding"/>
    <property type="match status" value="2"/>
</dbReference>
<gene>
    <name evidence="10" type="ORF">Slin15195_G000530</name>
</gene>
<dbReference type="Gene3D" id="1.10.1200.10">
    <property type="entry name" value="ACP-like"/>
    <property type="match status" value="2"/>
</dbReference>
<dbReference type="GO" id="GO:0004315">
    <property type="term" value="F:3-oxoacyl-[acyl-carrier-protein] synthase activity"/>
    <property type="evidence" value="ECO:0007669"/>
    <property type="project" value="InterPro"/>
</dbReference>
<sequence>MEPASFTIYAFGDQTFDITGLASTLLLWDDTLVSELAERTAQRLHLEVAELEPEQKAESPRFATLLDLLPYWKAGTLDPALCQALTCFTHVGAFLVSHSYEQGSKPFPTASTACLTGVCTGLLSAAAVSCSKNAGQLLLLGEEAIAVAFRLGALAANVGKRLANCSSHAGIHESWTAAIIGNNVDEIKRQADESDKQLSSSTYISAHISAKHVNISGVPSALDDILSALPAAGISGARLQVLAPYHAPHLYSESDVEDVLRPTFTSLGAHASQSGYADATSHIPIISNGEAILPSTFEDALRLAVADCLLHVVRYDLLGPAIGSYIDSMSSCSTLTVHSVALSASGLEAGVRASLASPCKLQNVESAGTFLEHLRQQRARSHRASRSKIAVLSCAGRFPRANSMDLFWDILLHGVDTHQQVPVSRWDARTHVAALPTKKNVSGTGYGCWLEEASSFDAKFFSVSPREAPQMDPAQRLALMCATEAIEQAGVVPGRTPSTQHNRIGVYFGVTSNDWMETNSAQDIDTYFIPGGNRAFIAGRVNYHFKFSGPSYSIDTACSSSLTAIQLACNALWRKEIDMAVVGGTNILTNPDMHCGLDRGHFLSRSGNCKTFDALADGYCRGEAVAVVVLKRLEDAIQDSDPIQACILSVATNHSADADSITRPHVGAQQELIDRVLREAGVPRNSISYAEMHGTGTQAGDVAESNSVVECLAPLNARQSSNPLYIGSAKANVGHSEAAAGITSLAKVLLMLKHDTIPPHCGITTGINPKMPDLKSRNTLIATEPTRWARPDGGVRRVLVNNFSAAGGNTALILEDPPLRSTVTSDYTKSGHTIVISAKTAMSLHRNTQALAAWVDKQDISDPFLLSKMAYTTTARRMHHRWRLAVTAGDIRGIAGQLRLSSDKSSAKRSGTPPRILFAFAGQGSEFLRSGVELYGNIASVQRDIEVYDRMCIRMEFPSIVRLFTSSDSWDNATPQALQLAAVCLQMALVRMWRSFGVVPTILVGHSLGEYPALYAAGVLSQSDVIYLVGKRAALMQEHCTPGSHAMLVVRSSLTDILALLKPLAHKYQVACVNGGRNVVLGGTKDELKLVNLSLEASGIQTAELPLPYAFHTSQVDPILDALDSISGHVRYGEQNIPVISPTFAGVPSGFSNAFAVAHCRKPVRMHDAIQSARLQGLFNKETICLEIGPGAVTSKMVKEVLGHETETFVSVRHGEHISRPLSLALGKLYQKGLTINWDAYHQSMRTCSQVLQLPAYQWELKDYWTTYANDWSLRKGDAIAARSRPALSSSTIHKVVTDTLDSPTGELVVESDLNREDMGAVVHGHKVYGIPLCTPSVYADIALTVGEYLKEHILSKKDARLEVAGMTIQSALVVISGGQSQTLRTSMRLDRTNNEATCSFSSLTDSKDKLEQHAHCTVRFLASGAACESDTQSSAEILARIAALYEQAQQLSSESYLFSRSMIYKMVGSVAEFDNDYRGLAKVAMNSHAFEAAGLIKFENPQLLGGNFNIHPAVVDALSQLGGFAMNANETTDLSSEIFVNHGWQSFQVYSTIDPSASYRSHVKMIEGRDKVWNGDITIFSGEQVVAKFTGIALQRVPRRLMEHVVKAAHTRAAAACGIIKPPQSAIAGRPSRIDATSSRLQSVVVPFDAILAIISSESGISVAELADAREFDDLGVDSLLSLLIVSRVRDELNVGLENSAFMELGTIGALRSYVAGLQQSSESRVEYTATACEAKPSTMEAVWASALGIVSQESGISTTDLADNAILADLGVDSLLSLIISSRLQEELNIDLPHTSLLVDCDSIGCLKTSIARILEKPDDSSDDSVSVAGSHSSSSNSSWAVSEVSPPETPFTPPVTPFGVEMWSEETEKRAARSLTIQGNSKTATQRLFLFPDGGGSATSYMRLPQISSYWAVIAFDSPFVRNPQALKTLSLAALLDNYLAALRQHQPVGPYHMGGWSAGGILAYALAFKLLAAGEEVSTLILIDSPSPAAGLDRLPQSFFDHCSSIGIFESEMKQSTRATARPLATEWLVPHFHATIEVLHHYHAVPMPKPVKGTGISVTIIWAGACAFDDQKYSAMPDEASHSPSEIEGIRFLTQRRTDFGPGKWAQLFLGHKAKVHTIEGEHHFSMMRRGAPELARIIREALEV</sequence>
<evidence type="ECO:0000259" key="8">
    <source>
        <dbReference type="PROSITE" id="PS52004"/>
    </source>
</evidence>
<dbReference type="SUPFAM" id="SSF53474">
    <property type="entry name" value="alpha/beta-Hydrolases"/>
    <property type="match status" value="1"/>
</dbReference>
<feature type="compositionally biased region" description="Low complexity" evidence="6">
    <location>
        <begin position="1826"/>
        <end position="1849"/>
    </location>
</feature>
<evidence type="ECO:0000256" key="2">
    <source>
        <dbReference type="ARBA" id="ARBA00022553"/>
    </source>
</evidence>
<evidence type="ECO:0000256" key="5">
    <source>
        <dbReference type="PROSITE-ProRule" id="PRU01363"/>
    </source>
</evidence>
<dbReference type="PROSITE" id="PS50075">
    <property type="entry name" value="CARRIER"/>
    <property type="match status" value="2"/>
</dbReference>
<dbReference type="InterPro" id="IPR001227">
    <property type="entry name" value="Ac_transferase_dom_sf"/>
</dbReference>
<dbReference type="Pfam" id="PF16073">
    <property type="entry name" value="SAT"/>
    <property type="match status" value="1"/>
</dbReference>
<dbReference type="EMBL" id="CP099418">
    <property type="protein sequence ID" value="USW46734.1"/>
    <property type="molecule type" value="Genomic_DNA"/>
</dbReference>
<dbReference type="Pfam" id="PF14765">
    <property type="entry name" value="PS-DH"/>
    <property type="match status" value="1"/>
</dbReference>
<feature type="active site" description="Proton donor; for dehydratase activity" evidence="5">
    <location>
        <position position="1517"/>
    </location>
</feature>
<dbReference type="GO" id="GO:0044550">
    <property type="term" value="P:secondary metabolite biosynthetic process"/>
    <property type="evidence" value="ECO:0007669"/>
    <property type="project" value="TreeGrafter"/>
</dbReference>
<keyword evidence="1" id="KW-0596">Phosphopantetheine</keyword>
<dbReference type="Gene3D" id="3.40.47.10">
    <property type="match status" value="1"/>
</dbReference>
<evidence type="ECO:0000313" key="11">
    <source>
        <dbReference type="Proteomes" id="UP001056384"/>
    </source>
</evidence>
<dbReference type="PANTHER" id="PTHR43775:SF40">
    <property type="entry name" value="NORSOLORINIC ACID SYNTHASE STCA"/>
    <property type="match status" value="1"/>
</dbReference>
<dbReference type="Gene3D" id="3.10.129.110">
    <property type="entry name" value="Polyketide synthase dehydratase"/>
    <property type="match status" value="1"/>
</dbReference>
<evidence type="ECO:0000256" key="6">
    <source>
        <dbReference type="SAM" id="MobiDB-lite"/>
    </source>
</evidence>
<feature type="compositionally biased region" description="Pro residues" evidence="6">
    <location>
        <begin position="1850"/>
        <end position="1859"/>
    </location>
</feature>
<dbReference type="Pfam" id="PF00698">
    <property type="entry name" value="Acyl_transf_1"/>
    <property type="match status" value="1"/>
</dbReference>
<feature type="active site" description="Proton acceptor; for dehydratase activity" evidence="5">
    <location>
        <position position="1326"/>
    </location>
</feature>
<keyword evidence="4" id="KW-0677">Repeat</keyword>
<evidence type="ECO:0000313" key="10">
    <source>
        <dbReference type="EMBL" id="USW46734.1"/>
    </source>
</evidence>
<dbReference type="NCBIfam" id="TIGR04532">
    <property type="entry name" value="PT_fungal_PKS"/>
    <property type="match status" value="1"/>
</dbReference>
<dbReference type="PROSITE" id="PS52019">
    <property type="entry name" value="PKS_MFAS_DH"/>
    <property type="match status" value="1"/>
</dbReference>
<reference evidence="10" key="1">
    <citation type="submission" date="2022-06" db="EMBL/GenBank/DDBJ databases">
        <title>Complete genome sequences of two strains of the flax pathogen Septoria linicola.</title>
        <authorList>
            <person name="Lapalu N."/>
            <person name="Simon A."/>
            <person name="Demenou B."/>
            <person name="Paumier D."/>
            <person name="Guillot M.-P."/>
            <person name="Gout L."/>
            <person name="Valade R."/>
        </authorList>
    </citation>
    <scope>NUCLEOTIDE SEQUENCE</scope>
    <source>
        <strain evidence="10">SE15195</strain>
    </source>
</reference>
<dbReference type="SUPFAM" id="SSF55048">
    <property type="entry name" value="Probable ACP-binding domain of malonyl-CoA ACP transacylase"/>
    <property type="match status" value="1"/>
</dbReference>
<dbReference type="SUPFAM" id="SSF52151">
    <property type="entry name" value="FabD/lysophospholipase-like"/>
    <property type="match status" value="1"/>
</dbReference>
<dbReference type="InterPro" id="IPR018201">
    <property type="entry name" value="Ketoacyl_synth_AS"/>
</dbReference>
<dbReference type="InterPro" id="IPR030918">
    <property type="entry name" value="PT_fungal_PKS"/>
</dbReference>
<feature type="region of interest" description="C-terminal hotdog fold" evidence="5">
    <location>
        <begin position="1456"/>
        <end position="1604"/>
    </location>
</feature>
<dbReference type="InterPro" id="IPR006162">
    <property type="entry name" value="Ppantetheine_attach_site"/>
</dbReference>
<dbReference type="SUPFAM" id="SSF47336">
    <property type="entry name" value="ACP-like"/>
    <property type="match status" value="2"/>
</dbReference>
<keyword evidence="2" id="KW-0597">Phosphoprotein</keyword>
<feature type="domain" description="Ketosynthase family 3 (KS3)" evidence="8">
    <location>
        <begin position="386"/>
        <end position="816"/>
    </location>
</feature>
<dbReference type="PROSITE" id="PS00606">
    <property type="entry name" value="KS3_1"/>
    <property type="match status" value="1"/>
</dbReference>
<dbReference type="InterPro" id="IPR009081">
    <property type="entry name" value="PP-bd_ACP"/>
</dbReference>
<dbReference type="InterPro" id="IPR020841">
    <property type="entry name" value="PKS_Beta-ketoAc_synthase_dom"/>
</dbReference>
<feature type="domain" description="Carrier" evidence="7">
    <location>
        <begin position="1739"/>
        <end position="1817"/>
    </location>
</feature>
<keyword evidence="3 10" id="KW-0808">Transferase</keyword>
<keyword evidence="11" id="KW-1185">Reference proteome</keyword>
<dbReference type="InterPro" id="IPR016036">
    <property type="entry name" value="Malonyl_transacylase_ACP-bd"/>
</dbReference>
<dbReference type="GO" id="GO:0004312">
    <property type="term" value="F:fatty acid synthase activity"/>
    <property type="evidence" value="ECO:0007669"/>
    <property type="project" value="TreeGrafter"/>
</dbReference>
<feature type="domain" description="PKS/mFAS DH" evidence="9">
    <location>
        <begin position="1294"/>
        <end position="1604"/>
    </location>
</feature>
<feature type="domain" description="Carrier" evidence="7">
    <location>
        <begin position="1643"/>
        <end position="1720"/>
    </location>
</feature>
<dbReference type="CDD" id="cd00833">
    <property type="entry name" value="PKS"/>
    <property type="match status" value="1"/>
</dbReference>
<feature type="region of interest" description="Disordered" evidence="6">
    <location>
        <begin position="1820"/>
        <end position="1859"/>
    </location>
</feature>
<dbReference type="InterPro" id="IPR001031">
    <property type="entry name" value="Thioesterase"/>
</dbReference>
<dbReference type="InterPro" id="IPR042104">
    <property type="entry name" value="PKS_dehydratase_sf"/>
</dbReference>
<dbReference type="InterPro" id="IPR016035">
    <property type="entry name" value="Acyl_Trfase/lysoPLipase"/>
</dbReference>
<dbReference type="InterPro" id="IPR029058">
    <property type="entry name" value="AB_hydrolase_fold"/>
</dbReference>
<evidence type="ECO:0000256" key="4">
    <source>
        <dbReference type="ARBA" id="ARBA00022737"/>
    </source>
</evidence>
<protein>
    <submittedName>
        <fullName evidence="10">Thioesterase, Acyl transferase domain superfamily, phosphopantetheine binding ACP</fullName>
    </submittedName>
</protein>
<dbReference type="Pfam" id="PF00109">
    <property type="entry name" value="ketoacyl-synt"/>
    <property type="match status" value="1"/>
</dbReference>
<dbReference type="PROSITE" id="PS00012">
    <property type="entry name" value="PHOSPHOPANTETHEINE"/>
    <property type="match status" value="1"/>
</dbReference>
<proteinExistence type="predicted"/>
<feature type="region of interest" description="N-terminal hotdog fold" evidence="5">
    <location>
        <begin position="1294"/>
        <end position="1428"/>
    </location>
</feature>
<dbReference type="Proteomes" id="UP001056384">
    <property type="component" value="Chromosome 1"/>
</dbReference>
<dbReference type="InterPro" id="IPR014030">
    <property type="entry name" value="Ketoacyl_synth_N"/>
</dbReference>
<dbReference type="PANTHER" id="PTHR43775">
    <property type="entry name" value="FATTY ACID SYNTHASE"/>
    <property type="match status" value="1"/>
</dbReference>
<dbReference type="InterPro" id="IPR036736">
    <property type="entry name" value="ACP-like_sf"/>
</dbReference>
<dbReference type="InterPro" id="IPR032088">
    <property type="entry name" value="SAT"/>
</dbReference>
<dbReference type="Pfam" id="PF00975">
    <property type="entry name" value="Thioesterase"/>
    <property type="match status" value="1"/>
</dbReference>
<dbReference type="SMART" id="SM00827">
    <property type="entry name" value="PKS_AT"/>
    <property type="match status" value="1"/>
</dbReference>